<dbReference type="AlphaFoldDB" id="A0A7M2YZ87"/>
<dbReference type="Proteomes" id="UP000254134">
    <property type="component" value="Unassembled WGS sequence"/>
</dbReference>
<evidence type="ECO:0000313" key="3">
    <source>
        <dbReference type="Proteomes" id="UP000254134"/>
    </source>
</evidence>
<feature type="region of interest" description="Disordered" evidence="1">
    <location>
        <begin position="87"/>
        <end position="109"/>
    </location>
</feature>
<gene>
    <name evidence="2" type="ORF">Gocc_1263</name>
</gene>
<dbReference type="InterPro" id="IPR029021">
    <property type="entry name" value="Prot-tyrosine_phosphatase-like"/>
</dbReference>
<keyword evidence="3" id="KW-1185">Reference proteome</keyword>
<accession>A0A7M2YZ87</accession>
<dbReference type="EMBL" id="QQZY01000002">
    <property type="protein sequence ID" value="RDI75465.1"/>
    <property type="molecule type" value="Genomic_DNA"/>
</dbReference>
<reference evidence="2 3" key="1">
    <citation type="submission" date="2018-07" db="EMBL/GenBank/DDBJ databases">
        <title>High-quality-draft genome sequence of Gaiella occulta.</title>
        <authorList>
            <person name="Severino R."/>
            <person name="Froufe H.J.C."/>
            <person name="Rainey F.A."/>
            <person name="Barroso C."/>
            <person name="Albuquerque L."/>
            <person name="Lobo-Da-Cunha A."/>
            <person name="Da Costa M.S."/>
            <person name="Egas C."/>
        </authorList>
    </citation>
    <scope>NUCLEOTIDE SEQUENCE [LARGE SCALE GENOMIC DNA]</scope>
    <source>
        <strain evidence="2 3">F2-233</strain>
    </source>
</reference>
<evidence type="ECO:0000313" key="2">
    <source>
        <dbReference type="EMBL" id="RDI75465.1"/>
    </source>
</evidence>
<evidence type="ECO:0000256" key="1">
    <source>
        <dbReference type="SAM" id="MobiDB-lite"/>
    </source>
</evidence>
<name>A0A7M2YZ87_9ACTN</name>
<sequence>MPALARAYEVADRLLAGPYPGASAARETPRRTAQLEAAGVTLFVDLTEPGELEPYAALLERARHVRRPIADHGAAFARIAQLRAGIPGARRSPETDAQQSLVRGWRRGA</sequence>
<reference evidence="3" key="2">
    <citation type="journal article" date="2019" name="MicrobiologyOpen">
        <title>High-quality draft genome sequence of Gaiella occulta isolated from a 150 meter deep mineral water borehole and comparison with the genome sequences of other deep-branching lineages of the phylum Actinobacteria.</title>
        <authorList>
            <person name="Severino R."/>
            <person name="Froufe H.J.C."/>
            <person name="Barroso C."/>
            <person name="Albuquerque L."/>
            <person name="Lobo-da-Cunha A."/>
            <person name="da Costa M.S."/>
            <person name="Egas C."/>
        </authorList>
    </citation>
    <scope>NUCLEOTIDE SEQUENCE [LARGE SCALE GENOMIC DNA]</scope>
    <source>
        <strain evidence="3">F2-233</strain>
    </source>
</reference>
<dbReference type="Gene3D" id="3.90.190.10">
    <property type="entry name" value="Protein tyrosine phosphatase superfamily"/>
    <property type="match status" value="1"/>
</dbReference>
<dbReference type="OrthoDB" id="2629679at2"/>
<organism evidence="2 3">
    <name type="scientific">Gaiella occulta</name>
    <dbReference type="NCBI Taxonomy" id="1002870"/>
    <lineage>
        <taxon>Bacteria</taxon>
        <taxon>Bacillati</taxon>
        <taxon>Actinomycetota</taxon>
        <taxon>Thermoleophilia</taxon>
        <taxon>Gaiellales</taxon>
        <taxon>Gaiellaceae</taxon>
        <taxon>Gaiella</taxon>
    </lineage>
</organism>
<dbReference type="RefSeq" id="WP_114795666.1">
    <property type="nucleotide sequence ID" value="NZ_QQZY01000002.1"/>
</dbReference>
<comment type="caution">
    <text evidence="2">The sequence shown here is derived from an EMBL/GenBank/DDBJ whole genome shotgun (WGS) entry which is preliminary data.</text>
</comment>
<protein>
    <submittedName>
        <fullName evidence="2">Uncharacterized protein</fullName>
    </submittedName>
</protein>
<proteinExistence type="predicted"/>